<reference evidence="2" key="2">
    <citation type="journal article" date="2023" name="IMA Fungus">
        <title>Comparative genomic study of the Penicillium genus elucidates a diverse pangenome and 15 lateral gene transfer events.</title>
        <authorList>
            <person name="Petersen C."/>
            <person name="Sorensen T."/>
            <person name="Nielsen M.R."/>
            <person name="Sondergaard T.E."/>
            <person name="Sorensen J.L."/>
            <person name="Fitzpatrick D.A."/>
            <person name="Frisvad J.C."/>
            <person name="Nielsen K.L."/>
        </authorList>
    </citation>
    <scope>NUCLEOTIDE SEQUENCE</scope>
    <source>
        <strain evidence="2">IBT 30728</strain>
    </source>
</reference>
<dbReference type="AlphaFoldDB" id="A0A9X0BZ14"/>
<feature type="region of interest" description="Disordered" evidence="1">
    <location>
        <begin position="1"/>
        <end position="61"/>
    </location>
</feature>
<dbReference type="EMBL" id="JAPWDQ010000003">
    <property type="protein sequence ID" value="KAJ5491305.1"/>
    <property type="molecule type" value="Genomic_DNA"/>
</dbReference>
<evidence type="ECO:0000313" key="3">
    <source>
        <dbReference type="Proteomes" id="UP001148312"/>
    </source>
</evidence>
<dbReference type="Proteomes" id="UP001148312">
    <property type="component" value="Unassembled WGS sequence"/>
</dbReference>
<dbReference type="GeneID" id="81622724"/>
<organism evidence="2 3">
    <name type="scientific">Penicillium diatomitis</name>
    <dbReference type="NCBI Taxonomy" id="2819901"/>
    <lineage>
        <taxon>Eukaryota</taxon>
        <taxon>Fungi</taxon>
        <taxon>Dikarya</taxon>
        <taxon>Ascomycota</taxon>
        <taxon>Pezizomycotina</taxon>
        <taxon>Eurotiomycetes</taxon>
        <taxon>Eurotiomycetidae</taxon>
        <taxon>Eurotiales</taxon>
        <taxon>Aspergillaceae</taxon>
        <taxon>Penicillium</taxon>
    </lineage>
</organism>
<dbReference type="RefSeq" id="XP_056792434.1">
    <property type="nucleotide sequence ID" value="XM_056932475.1"/>
</dbReference>
<protein>
    <submittedName>
        <fullName evidence="2">Uncharacterized protein</fullName>
    </submittedName>
</protein>
<proteinExistence type="predicted"/>
<reference evidence="2" key="1">
    <citation type="submission" date="2022-12" db="EMBL/GenBank/DDBJ databases">
        <authorList>
            <person name="Petersen C."/>
        </authorList>
    </citation>
    <scope>NUCLEOTIDE SEQUENCE</scope>
    <source>
        <strain evidence="2">IBT 30728</strain>
    </source>
</reference>
<gene>
    <name evidence="2" type="ORF">N7539_002872</name>
</gene>
<evidence type="ECO:0000313" key="2">
    <source>
        <dbReference type="EMBL" id="KAJ5491305.1"/>
    </source>
</evidence>
<feature type="compositionally biased region" description="Basic and acidic residues" evidence="1">
    <location>
        <begin position="28"/>
        <end position="49"/>
    </location>
</feature>
<name>A0A9X0BZ14_9EURO</name>
<keyword evidence="3" id="KW-1185">Reference proteome</keyword>
<comment type="caution">
    <text evidence="2">The sequence shown here is derived from an EMBL/GenBank/DDBJ whole genome shotgun (WGS) entry which is preliminary data.</text>
</comment>
<evidence type="ECO:0000256" key="1">
    <source>
        <dbReference type="SAM" id="MobiDB-lite"/>
    </source>
</evidence>
<sequence length="61" mass="6801">MSERKYGKGKAVTNAKCPQWSQIPIAHGAEDKSVKTEPKKKEVGQRSDNGDGLQSWVWTVE</sequence>
<accession>A0A9X0BZ14</accession>